<dbReference type="Pfam" id="PF00185">
    <property type="entry name" value="OTCace"/>
    <property type="match status" value="1"/>
</dbReference>
<dbReference type="GO" id="GO:0019240">
    <property type="term" value="P:citrulline biosynthetic process"/>
    <property type="evidence" value="ECO:0007669"/>
    <property type="project" value="TreeGrafter"/>
</dbReference>
<dbReference type="AlphaFoldDB" id="E0XSC7"/>
<dbReference type="InterPro" id="IPR006130">
    <property type="entry name" value="Asp/Orn_carbamoylTrfase"/>
</dbReference>
<dbReference type="NCBIfam" id="TIGR00658">
    <property type="entry name" value="orni_carb_tr"/>
    <property type="match status" value="1"/>
</dbReference>
<evidence type="ECO:0000259" key="4">
    <source>
        <dbReference type="Pfam" id="PF00185"/>
    </source>
</evidence>
<dbReference type="EMBL" id="GU474860">
    <property type="protein sequence ID" value="ADI17318.1"/>
    <property type="molecule type" value="Genomic_DNA"/>
</dbReference>
<dbReference type="PRINTS" id="PR00100">
    <property type="entry name" value="AOTCASE"/>
</dbReference>
<comment type="similarity">
    <text evidence="3">Belongs to the aspartate/ornithine carbamoyltransferase superfamily.</text>
</comment>
<dbReference type="SUPFAM" id="SSF53671">
    <property type="entry name" value="Aspartate/ornithine carbamoyltransferase"/>
    <property type="match status" value="1"/>
</dbReference>
<feature type="domain" description="Aspartate/ornithine carbamoyltransferase carbamoyl-P binding" evidence="5">
    <location>
        <begin position="2"/>
        <end position="134"/>
    </location>
</feature>
<protein>
    <recommendedName>
        <fullName evidence="2">Ornithine carbamoyltransferase</fullName>
        <ecNumber evidence="2">2.1.3.3</ecNumber>
    </recommendedName>
</protein>
<proteinExistence type="inferred from homology"/>
<dbReference type="FunFam" id="3.40.50.1370:FF:000008">
    <property type="entry name" value="Ornithine carbamoyltransferase"/>
    <property type="match status" value="1"/>
</dbReference>
<dbReference type="GO" id="GO:0016597">
    <property type="term" value="F:amino acid binding"/>
    <property type="evidence" value="ECO:0007669"/>
    <property type="project" value="InterPro"/>
</dbReference>
<evidence type="ECO:0000313" key="6">
    <source>
        <dbReference type="EMBL" id="ADI17318.1"/>
    </source>
</evidence>
<dbReference type="PANTHER" id="PTHR45753:SF3">
    <property type="entry name" value="ORNITHINE TRANSCARBAMYLASE, MITOCHONDRIAL"/>
    <property type="match status" value="1"/>
</dbReference>
<reference evidence="6" key="1">
    <citation type="journal article" date="2011" name="Environ. Microbiol.">
        <title>Time-series analyses of Monterey Bay coastal microbial picoplankton using a 'genome proxy' microarray.</title>
        <authorList>
            <person name="Rich V.I."/>
            <person name="Pham V.D."/>
            <person name="Eppley J."/>
            <person name="Shi Y."/>
            <person name="DeLong E.F."/>
        </authorList>
    </citation>
    <scope>NUCLEOTIDE SEQUENCE</scope>
</reference>
<dbReference type="InterPro" id="IPR036901">
    <property type="entry name" value="Asp/Orn_carbamoylTrfase_sf"/>
</dbReference>
<dbReference type="PANTHER" id="PTHR45753">
    <property type="entry name" value="ORNITHINE CARBAMOYLTRANSFERASE, MITOCHONDRIAL"/>
    <property type="match status" value="1"/>
</dbReference>
<dbReference type="InterPro" id="IPR006132">
    <property type="entry name" value="Asp/Orn_carbamoyltranf_P-bd"/>
</dbReference>
<evidence type="ECO:0000256" key="2">
    <source>
        <dbReference type="NCBIfam" id="TIGR00658"/>
    </source>
</evidence>
<name>E0XSC7_9ACTN</name>
<dbReference type="InterPro" id="IPR002292">
    <property type="entry name" value="Orn/put_carbamltrans"/>
</dbReference>
<evidence type="ECO:0000256" key="3">
    <source>
        <dbReference type="RuleBase" id="RU003634"/>
    </source>
</evidence>
<dbReference type="EC" id="2.1.3.3" evidence="2"/>
<sequence length="297" mass="32258">MRHLLEIDDLSSAEVNQILDLATSTDAPQALSGKGMALIFEKPSARTRNSMEMAVVQLGGHPVYIQGQEVGFDTRETVEDVTRTMACFHSLVGARVFAHSVVERMAALDLVPVVNMLSDAAHPLQALADLLTMRREFGELRGRSVAYVGDANNVARSLALAAGRTGMSFRISSPSGYGFSEVDADRIANAGVAIDICDRPEDAVAEADAVYVDTWTSMGQEAEAEQRRRDFEGFKVDERLMALAVPDAIFLHCLPAHRNEEVTDAVLDGDCSRIWVQAANRMHAARGALAWLAQENG</sequence>
<dbReference type="Pfam" id="PF02729">
    <property type="entry name" value="OTCace_N"/>
    <property type="match status" value="1"/>
</dbReference>
<evidence type="ECO:0000256" key="1">
    <source>
        <dbReference type="ARBA" id="ARBA00022679"/>
    </source>
</evidence>
<dbReference type="GO" id="GO:0004585">
    <property type="term" value="F:ornithine carbamoyltransferase activity"/>
    <property type="evidence" value="ECO:0007669"/>
    <property type="project" value="UniProtKB-UniRule"/>
</dbReference>
<evidence type="ECO:0000259" key="5">
    <source>
        <dbReference type="Pfam" id="PF02729"/>
    </source>
</evidence>
<dbReference type="PRINTS" id="PR00102">
    <property type="entry name" value="OTCASE"/>
</dbReference>
<dbReference type="GO" id="GO:0042450">
    <property type="term" value="P:L-arginine biosynthetic process via ornithine"/>
    <property type="evidence" value="ECO:0007669"/>
    <property type="project" value="UniProtKB-UniRule"/>
</dbReference>
<feature type="domain" description="Aspartate/ornithine carbamoyltransferase Asp/Orn-binding" evidence="4">
    <location>
        <begin position="142"/>
        <end position="292"/>
    </location>
</feature>
<organism evidence="6">
    <name type="scientific">uncultured actinobacterium HF0070_17F14</name>
    <dbReference type="NCBI Taxonomy" id="711000"/>
    <lineage>
        <taxon>Bacteria</taxon>
        <taxon>Bacillati</taxon>
        <taxon>Actinomycetota</taxon>
        <taxon>Actinomycetes</taxon>
        <taxon>environmental samples</taxon>
    </lineage>
</organism>
<dbReference type="Gene3D" id="3.40.50.1370">
    <property type="entry name" value="Aspartate/ornithine carbamoyltransferase"/>
    <property type="match status" value="2"/>
</dbReference>
<keyword evidence="1 3" id="KW-0808">Transferase</keyword>
<dbReference type="InterPro" id="IPR006131">
    <property type="entry name" value="Asp_carbamoyltransf_Asp/Orn-bd"/>
</dbReference>
<dbReference type="NCBIfam" id="NF001986">
    <property type="entry name" value="PRK00779.1"/>
    <property type="match status" value="1"/>
</dbReference>
<accession>E0XSC7</accession>